<proteinExistence type="predicted"/>
<gene>
    <name evidence="1" type="ORF">GC105_03845</name>
</gene>
<comment type="caution">
    <text evidence="1">The sequence shown here is derived from an EMBL/GenBank/DDBJ whole genome shotgun (WGS) entry which is preliminary data.</text>
</comment>
<evidence type="ECO:0000313" key="1">
    <source>
        <dbReference type="EMBL" id="MPW24923.1"/>
    </source>
</evidence>
<reference evidence="1 2" key="1">
    <citation type="submission" date="2019-10" db="EMBL/GenBank/DDBJ databases">
        <title>Alkalibaculum tamaniensis sp.nov., a new alkaliphilic acetogen, isolated on methoxylated aromatics from a mud volcano.</title>
        <authorList>
            <person name="Khomyakova M.A."/>
            <person name="Merkel A.Y."/>
            <person name="Bonch-Osmolovskaya E.A."/>
            <person name="Slobodkin A.I."/>
        </authorList>
    </citation>
    <scope>NUCLEOTIDE SEQUENCE [LARGE SCALE GENOMIC DNA]</scope>
    <source>
        <strain evidence="1 2">M08DMB</strain>
    </source>
</reference>
<accession>A0A6A7K727</accession>
<dbReference type="RefSeq" id="WP_193708274.1">
    <property type="nucleotide sequence ID" value="NZ_WHNX01000004.1"/>
</dbReference>
<dbReference type="AlphaFoldDB" id="A0A6A7K727"/>
<evidence type="ECO:0000313" key="2">
    <source>
        <dbReference type="Proteomes" id="UP000440004"/>
    </source>
</evidence>
<evidence type="ECO:0008006" key="3">
    <source>
        <dbReference type="Google" id="ProtNLM"/>
    </source>
</evidence>
<protein>
    <recommendedName>
        <fullName evidence="3">Hydroxymyristoyl-ACP dehydratase</fullName>
    </recommendedName>
</protein>
<dbReference type="Proteomes" id="UP000440004">
    <property type="component" value="Unassembled WGS sequence"/>
</dbReference>
<sequence>MTTINCISNCIYQKNGKCALQNVQSLTSSAIGDCAYFTSNVTKEIHKDEASIINDLFVQSNVDKDNFNQS</sequence>
<organism evidence="1 2">
    <name type="scientific">Alkalibaculum sporogenes</name>
    <dbReference type="NCBI Taxonomy" id="2655001"/>
    <lineage>
        <taxon>Bacteria</taxon>
        <taxon>Bacillati</taxon>
        <taxon>Bacillota</taxon>
        <taxon>Clostridia</taxon>
        <taxon>Eubacteriales</taxon>
        <taxon>Eubacteriaceae</taxon>
        <taxon>Alkalibaculum</taxon>
    </lineage>
</organism>
<keyword evidence="2" id="KW-1185">Reference proteome</keyword>
<name>A0A6A7K727_9FIRM</name>
<dbReference type="EMBL" id="WHNX01000004">
    <property type="protein sequence ID" value="MPW24923.1"/>
    <property type="molecule type" value="Genomic_DNA"/>
</dbReference>